<sequence length="352" mass="40049">MLDKVIYVIRLSRYISQRENISLLTLFLEMLVLYITKRLGPLLYFEARLWRKGLSLRKKMRYFNESQYKRRINELNPEAYRKFSNNKLVEKSILTLLGIPTAEFIGYLHSATGSDCEGNQLINCQQFKDFLLLHDGEKLCFKLTEGWGGTGFLAVLVSKGEKGLYLSSLVEKSKKIPVNKFFDMYLLNNIHHGFVIESYIKQHDILANLNESSVNTLRVWVIQQDEKVKVVGALLRLGREGQLVDNSNQGGIICLLNLTTGKIKQGMTTGIIPCEFDRHPDSGAQLSGVQLPFWRESMNLAKSCLRVFPNTNFVGLDIAISVSGPIIVELNQEPDKVGARSFDQPHADLLRY</sequence>
<feature type="transmembrane region" description="Helical" evidence="1">
    <location>
        <begin position="20"/>
        <end position="36"/>
    </location>
</feature>
<gene>
    <name evidence="3" type="ORF">GAB14E_1414</name>
</gene>
<dbReference type="InterPro" id="IPR039523">
    <property type="entry name" value="RimK-rel_E_lig_ATP-grasp"/>
</dbReference>
<organism evidence="3 4">
    <name type="scientific">Colwellia psychrerythraea</name>
    <name type="common">Vibrio psychroerythus</name>
    <dbReference type="NCBI Taxonomy" id="28229"/>
    <lineage>
        <taxon>Bacteria</taxon>
        <taxon>Pseudomonadati</taxon>
        <taxon>Pseudomonadota</taxon>
        <taxon>Gammaproteobacteria</taxon>
        <taxon>Alteromonadales</taxon>
        <taxon>Colwelliaceae</taxon>
        <taxon>Colwellia</taxon>
    </lineage>
</organism>
<feature type="domain" description="Alpha-L-glutamate ligase-related protein ATP-grasp" evidence="2">
    <location>
        <begin position="72"/>
        <end position="335"/>
    </location>
</feature>
<reference evidence="3 4" key="1">
    <citation type="submission" date="2014-08" db="EMBL/GenBank/DDBJ databases">
        <title>Genomic and Phenotypic Diversity of Colwellia psychrerythraea strains from Disparate Marine Basins.</title>
        <authorList>
            <person name="Techtmann S.M."/>
            <person name="Stelling S.C."/>
            <person name="Utturkar S.M."/>
            <person name="Alshibli N."/>
            <person name="Harris A."/>
            <person name="Brown S.D."/>
            <person name="Hazen T.C."/>
        </authorList>
    </citation>
    <scope>NUCLEOTIDE SEQUENCE [LARGE SCALE GENOMIC DNA]</scope>
    <source>
        <strain evidence="3 4">GAB14E</strain>
    </source>
</reference>
<dbReference type="Pfam" id="PF14397">
    <property type="entry name" value="ATPgrasp_ST"/>
    <property type="match status" value="1"/>
</dbReference>
<dbReference type="AlphaFoldDB" id="A0A099L261"/>
<keyword evidence="1" id="KW-0472">Membrane</keyword>
<evidence type="ECO:0000313" key="4">
    <source>
        <dbReference type="Proteomes" id="UP000029868"/>
    </source>
</evidence>
<evidence type="ECO:0000256" key="1">
    <source>
        <dbReference type="SAM" id="Phobius"/>
    </source>
</evidence>
<dbReference type="Proteomes" id="UP000029868">
    <property type="component" value="Unassembled WGS sequence"/>
</dbReference>
<evidence type="ECO:0000259" key="2">
    <source>
        <dbReference type="Pfam" id="PF14397"/>
    </source>
</evidence>
<dbReference type="EMBL" id="JQEC01000004">
    <property type="protein sequence ID" value="KGJ96946.1"/>
    <property type="molecule type" value="Genomic_DNA"/>
</dbReference>
<dbReference type="Gene3D" id="3.30.470.20">
    <property type="entry name" value="ATP-grasp fold, B domain"/>
    <property type="match status" value="1"/>
</dbReference>
<keyword evidence="1" id="KW-0812">Transmembrane</keyword>
<protein>
    <recommendedName>
        <fullName evidence="2">Alpha-L-glutamate ligase-related protein ATP-grasp domain-containing protein</fullName>
    </recommendedName>
</protein>
<evidence type="ECO:0000313" key="3">
    <source>
        <dbReference type="EMBL" id="KGJ96946.1"/>
    </source>
</evidence>
<name>A0A099L261_COLPS</name>
<accession>A0A099L261</accession>
<proteinExistence type="predicted"/>
<comment type="caution">
    <text evidence="3">The sequence shown here is derived from an EMBL/GenBank/DDBJ whole genome shotgun (WGS) entry which is preliminary data.</text>
</comment>
<dbReference type="PATRIC" id="fig|28229.3.peg.575"/>
<keyword evidence="1" id="KW-1133">Transmembrane helix</keyword>